<feature type="compositionally biased region" description="Basic and acidic residues" evidence="2">
    <location>
        <begin position="190"/>
        <end position="203"/>
    </location>
</feature>
<dbReference type="EMBL" id="CM029047">
    <property type="protein sequence ID" value="KAG2582319.1"/>
    <property type="molecule type" value="Genomic_DNA"/>
</dbReference>
<evidence type="ECO:0000256" key="1">
    <source>
        <dbReference type="RuleBase" id="RU367018"/>
    </source>
</evidence>
<evidence type="ECO:0000259" key="3">
    <source>
        <dbReference type="Pfam" id="PF03101"/>
    </source>
</evidence>
<feature type="compositionally biased region" description="Acidic residues" evidence="2">
    <location>
        <begin position="169"/>
        <end position="184"/>
    </location>
</feature>
<evidence type="ECO:0000313" key="5">
    <source>
        <dbReference type="Proteomes" id="UP000823388"/>
    </source>
</evidence>
<keyword evidence="1" id="KW-0863">Zinc-finger</keyword>
<dbReference type="GO" id="GO:0008270">
    <property type="term" value="F:zinc ion binding"/>
    <property type="evidence" value="ECO:0007669"/>
    <property type="project" value="UniProtKB-UniRule"/>
</dbReference>
<comment type="caution">
    <text evidence="4">The sequence shown here is derived from an EMBL/GenBank/DDBJ whole genome shotgun (WGS) entry which is preliminary data.</text>
</comment>
<proteinExistence type="inferred from homology"/>
<comment type="function">
    <text evidence="1">Putative transcription activator involved in regulating light control of development.</text>
</comment>
<name>A0A8T0RBX0_PANVG</name>
<comment type="subcellular location">
    <subcellularLocation>
        <location evidence="1">Nucleus</location>
    </subcellularLocation>
</comment>
<keyword evidence="5" id="KW-1185">Reference proteome</keyword>
<keyword evidence="1" id="KW-0862">Zinc</keyword>
<sequence length="492" mass="56603">MDLNELPPDFDYDFLDESEANPSYCTYEHAAVSNNEGPNGDGIGAIGNNIAVDAPTMDVSNDEGPNGDDIGAVGNNITEDAPTMVDNTQDVAVAEDIWSTLPVPYTGQTFGTKQEARAFYNSYARRIGFSVRTGTSRLSGPAREQKKVMFVCNKEGHGRKGKEEVPPAESDDSNYEIGESETENNNEGKGNADIDKKKQLDGGRKRKREKMLHTDCKARMVVKMIGDRWHVIYFAPDHNHDLVVKPSLKKFMRSHKGIPREKKEFIALLHGCNLSTGRIMQLMNEFYGSAQLVPYEGKDVGNFHSTIRKTEKYRDIQEMLDYFKELEKEDPKFFYKIRLDGEHRVESLFWVDGADAKLEDDFKECSNHTVNPAELEAKWAAMIEKYVLHDDVHFQHLYTIRSNFVPAFYMHCFYPFLQSTQRSEGFNSVLKRYINPNMFVLHFVRQYQKIYDKCLVAQDGKDFRTDDRDRRRWSKYHIEKHASTVYTKKLIL</sequence>
<keyword evidence="1" id="KW-0479">Metal-binding</keyword>
<dbReference type="AlphaFoldDB" id="A0A8T0RBX0"/>
<reference evidence="4" key="1">
    <citation type="submission" date="2020-05" db="EMBL/GenBank/DDBJ databases">
        <title>WGS assembly of Panicum virgatum.</title>
        <authorList>
            <person name="Lovell J.T."/>
            <person name="Jenkins J."/>
            <person name="Shu S."/>
            <person name="Juenger T.E."/>
            <person name="Schmutz J."/>
        </authorList>
    </citation>
    <scope>NUCLEOTIDE SEQUENCE</scope>
    <source>
        <strain evidence="4">AP13</strain>
    </source>
</reference>
<dbReference type="PANTHER" id="PTHR31669">
    <property type="entry name" value="PROTEIN FAR1-RELATED SEQUENCE 10-RELATED"/>
    <property type="match status" value="1"/>
</dbReference>
<keyword evidence="1" id="KW-0539">Nucleus</keyword>
<accession>A0A8T0RBX0</accession>
<comment type="similarity">
    <text evidence="1">Belongs to the FHY3/FAR1 family.</text>
</comment>
<dbReference type="Pfam" id="PF03101">
    <property type="entry name" value="FAR1"/>
    <property type="match status" value="1"/>
</dbReference>
<dbReference type="InterPro" id="IPR031052">
    <property type="entry name" value="FHY3/FAR1"/>
</dbReference>
<feature type="region of interest" description="Disordered" evidence="2">
    <location>
        <begin position="151"/>
        <end position="211"/>
    </location>
</feature>
<dbReference type="GO" id="GO:0005634">
    <property type="term" value="C:nucleus"/>
    <property type="evidence" value="ECO:0007669"/>
    <property type="project" value="UniProtKB-SubCell"/>
</dbReference>
<dbReference type="GO" id="GO:0006355">
    <property type="term" value="P:regulation of DNA-templated transcription"/>
    <property type="evidence" value="ECO:0007669"/>
    <property type="project" value="UniProtKB-UniRule"/>
</dbReference>
<evidence type="ECO:0000256" key="2">
    <source>
        <dbReference type="SAM" id="MobiDB-lite"/>
    </source>
</evidence>
<gene>
    <name evidence="4" type="ORF">PVAP13_6KG100100</name>
</gene>
<dbReference type="Proteomes" id="UP000823388">
    <property type="component" value="Chromosome 6K"/>
</dbReference>
<organism evidence="4 5">
    <name type="scientific">Panicum virgatum</name>
    <name type="common">Blackwell switchgrass</name>
    <dbReference type="NCBI Taxonomy" id="38727"/>
    <lineage>
        <taxon>Eukaryota</taxon>
        <taxon>Viridiplantae</taxon>
        <taxon>Streptophyta</taxon>
        <taxon>Embryophyta</taxon>
        <taxon>Tracheophyta</taxon>
        <taxon>Spermatophyta</taxon>
        <taxon>Magnoliopsida</taxon>
        <taxon>Liliopsida</taxon>
        <taxon>Poales</taxon>
        <taxon>Poaceae</taxon>
        <taxon>PACMAD clade</taxon>
        <taxon>Panicoideae</taxon>
        <taxon>Panicodae</taxon>
        <taxon>Paniceae</taxon>
        <taxon>Panicinae</taxon>
        <taxon>Panicum</taxon>
        <taxon>Panicum sect. Hiantes</taxon>
    </lineage>
</organism>
<protein>
    <recommendedName>
        <fullName evidence="1">Protein FAR1-RELATED SEQUENCE</fullName>
    </recommendedName>
</protein>
<feature type="compositionally biased region" description="Basic and acidic residues" evidence="2">
    <location>
        <begin position="154"/>
        <end position="165"/>
    </location>
</feature>
<evidence type="ECO:0000313" key="4">
    <source>
        <dbReference type="EMBL" id="KAG2582319.1"/>
    </source>
</evidence>
<dbReference type="InterPro" id="IPR004330">
    <property type="entry name" value="FAR1_DNA_bnd_dom"/>
</dbReference>
<dbReference type="PANTHER" id="PTHR31669:SF296">
    <property type="entry name" value="PROTEIN FAR1-RELATED SEQUENCE"/>
    <property type="match status" value="1"/>
</dbReference>
<feature type="domain" description="FAR1" evidence="3">
    <location>
        <begin position="119"/>
        <end position="243"/>
    </location>
</feature>